<dbReference type="InterPro" id="IPR042186">
    <property type="entry name" value="FimD_plug_dom"/>
</dbReference>
<dbReference type="EMBL" id="CABEEZ010000077">
    <property type="protein sequence ID" value="VTR35183.1"/>
    <property type="molecule type" value="Genomic_DNA"/>
</dbReference>
<dbReference type="PANTHER" id="PTHR30451">
    <property type="entry name" value="OUTER MEMBRANE USHER PROTEIN"/>
    <property type="match status" value="1"/>
</dbReference>
<evidence type="ECO:0000313" key="2">
    <source>
        <dbReference type="EMBL" id="VTR35183.1"/>
    </source>
</evidence>
<organism evidence="2">
    <name type="scientific">Serratia fonticola</name>
    <dbReference type="NCBI Taxonomy" id="47917"/>
    <lineage>
        <taxon>Bacteria</taxon>
        <taxon>Pseudomonadati</taxon>
        <taxon>Pseudomonadota</taxon>
        <taxon>Gammaproteobacteria</taxon>
        <taxon>Enterobacterales</taxon>
        <taxon>Yersiniaceae</taxon>
        <taxon>Serratia</taxon>
    </lineage>
</organism>
<accession>A0A4U9UQ01</accession>
<protein>
    <submittedName>
        <fullName evidence="2">Outer membrane usher protein fimD</fullName>
    </submittedName>
</protein>
<name>A0A4U9UQ01_SERFO</name>
<dbReference type="FunFam" id="2.60.40.2610:FF:000001">
    <property type="entry name" value="Outer membrane fimbrial usher protein"/>
    <property type="match status" value="1"/>
</dbReference>
<sequence>MGNSGNLNADYRGTYGEVNAGYAYDNNSRRVNYGVQGGIVVHQDGITFGQPMGETIALVKAPGARGVGVSNQTGVKTDWRGYAIVPYTSPYRKNQVQLNTATLPDNVDLTLTSQNVVPTRGAVVRANFEANVGQRVLMTLLRTGGAPVPFGATVSDPAQKTTQGFIVGDAGQVYLTGLADSGSLTVKWGAGADQQCQVSYSLVKKTTENAGVQTLNEQCR</sequence>
<dbReference type="Gene3D" id="2.60.40.2610">
    <property type="entry name" value="Outer membrane usher protein FimD, plug domain"/>
    <property type="match status" value="1"/>
</dbReference>
<dbReference type="GO" id="GO:0015473">
    <property type="term" value="F:fimbrial usher porin activity"/>
    <property type="evidence" value="ECO:0007669"/>
    <property type="project" value="InterPro"/>
</dbReference>
<dbReference type="Pfam" id="PF13953">
    <property type="entry name" value="PapC_C"/>
    <property type="match status" value="1"/>
</dbReference>
<dbReference type="InterPro" id="IPR043142">
    <property type="entry name" value="PapC-like_C_sf"/>
</dbReference>
<gene>
    <name evidence="2" type="primary">fimD_9</name>
    <name evidence="2" type="ORF">NCTC12965_03754</name>
</gene>
<dbReference type="PANTHER" id="PTHR30451:SF21">
    <property type="entry name" value="FIMBRIAL USHER DOMAIN-CONTAINING PROTEIN YDET-RELATED"/>
    <property type="match status" value="1"/>
</dbReference>
<dbReference type="GO" id="GO:0009279">
    <property type="term" value="C:cell outer membrane"/>
    <property type="evidence" value="ECO:0007669"/>
    <property type="project" value="TreeGrafter"/>
</dbReference>
<dbReference type="InterPro" id="IPR000015">
    <property type="entry name" value="Fimb_usher"/>
</dbReference>
<dbReference type="InterPro" id="IPR025949">
    <property type="entry name" value="PapC-like_C"/>
</dbReference>
<dbReference type="AlphaFoldDB" id="A0A4U9UQ01"/>
<dbReference type="Gene3D" id="2.60.40.2070">
    <property type="match status" value="1"/>
</dbReference>
<feature type="domain" description="PapC-like C-terminal" evidence="1">
    <location>
        <begin position="137"/>
        <end position="202"/>
    </location>
</feature>
<proteinExistence type="predicted"/>
<dbReference type="GO" id="GO:0009297">
    <property type="term" value="P:pilus assembly"/>
    <property type="evidence" value="ECO:0007669"/>
    <property type="project" value="InterPro"/>
</dbReference>
<reference evidence="2" key="1">
    <citation type="submission" date="2019-05" db="EMBL/GenBank/DDBJ databases">
        <authorList>
            <consortium name="Pathogen Informatics"/>
        </authorList>
    </citation>
    <scope>NUCLEOTIDE SEQUENCE [LARGE SCALE GENOMIC DNA]</scope>
    <source>
        <strain evidence="2">NCTC12965</strain>
    </source>
</reference>
<dbReference type="Pfam" id="PF00577">
    <property type="entry name" value="Usher"/>
    <property type="match status" value="1"/>
</dbReference>
<evidence type="ECO:0000259" key="1">
    <source>
        <dbReference type="Pfam" id="PF13953"/>
    </source>
</evidence>